<dbReference type="EMBL" id="JAWJWE010000001">
    <property type="protein sequence ID" value="KAK6644966.1"/>
    <property type="molecule type" value="Genomic_DNA"/>
</dbReference>
<evidence type="ECO:0000256" key="3">
    <source>
        <dbReference type="ARBA" id="ARBA00022692"/>
    </source>
</evidence>
<keyword evidence="3 6" id="KW-0812">Transmembrane</keyword>
<evidence type="ECO:0000256" key="4">
    <source>
        <dbReference type="ARBA" id="ARBA00022989"/>
    </source>
</evidence>
<evidence type="ECO:0000256" key="6">
    <source>
        <dbReference type="SAM" id="Phobius"/>
    </source>
</evidence>
<dbReference type="Proteomes" id="UP001359485">
    <property type="component" value="Unassembled WGS sequence"/>
</dbReference>
<keyword evidence="5 6" id="KW-0472">Membrane</keyword>
<name>A0AAN8XRS0_POLSC</name>
<evidence type="ECO:0000256" key="5">
    <source>
        <dbReference type="ARBA" id="ARBA00023136"/>
    </source>
</evidence>
<comment type="similarity">
    <text evidence="2">Belongs to the SMIM12 family.</text>
</comment>
<evidence type="ECO:0000313" key="7">
    <source>
        <dbReference type="EMBL" id="KAK6633653.1"/>
    </source>
</evidence>
<feature type="transmembrane region" description="Helical" evidence="6">
    <location>
        <begin position="12"/>
        <end position="32"/>
    </location>
</feature>
<keyword evidence="9" id="KW-1185">Reference proteome</keyword>
<dbReference type="PANTHER" id="PTHR28599:SF1">
    <property type="entry name" value="SMALL INTEGRAL MEMBRANE PROTEIN 12"/>
    <property type="match status" value="1"/>
</dbReference>
<dbReference type="EMBL" id="JAWJWF010000004">
    <property type="protein sequence ID" value="KAK6633653.1"/>
    <property type="molecule type" value="Genomic_DNA"/>
</dbReference>
<proteinExistence type="inferred from homology"/>
<evidence type="ECO:0000256" key="1">
    <source>
        <dbReference type="ARBA" id="ARBA00004167"/>
    </source>
</evidence>
<dbReference type="AlphaFoldDB" id="A0AAN8XRS0"/>
<dbReference type="Pfam" id="PF15990">
    <property type="entry name" value="UPF0767"/>
    <property type="match status" value="1"/>
</dbReference>
<organism evidence="8 10">
    <name type="scientific">Polyplax serrata</name>
    <name type="common">Common mouse louse</name>
    <dbReference type="NCBI Taxonomy" id="468196"/>
    <lineage>
        <taxon>Eukaryota</taxon>
        <taxon>Metazoa</taxon>
        <taxon>Ecdysozoa</taxon>
        <taxon>Arthropoda</taxon>
        <taxon>Hexapoda</taxon>
        <taxon>Insecta</taxon>
        <taxon>Pterygota</taxon>
        <taxon>Neoptera</taxon>
        <taxon>Paraneoptera</taxon>
        <taxon>Psocodea</taxon>
        <taxon>Troctomorpha</taxon>
        <taxon>Phthiraptera</taxon>
        <taxon>Anoplura</taxon>
        <taxon>Polyplacidae</taxon>
        <taxon>Polyplax</taxon>
    </lineage>
</organism>
<protein>
    <submittedName>
        <fullName evidence="8">Uncharacterized protein</fullName>
    </submittedName>
</protein>
<gene>
    <name evidence="8" type="ORF">RUM43_001242</name>
    <name evidence="7" type="ORF">RUM44_004260</name>
</gene>
<sequence>MYWALFSRVVSNYSTFLILPFSAAVGVIGYSIEQLISDRYTPSLESVKEKREERLLQEEKDGVSLTGKPIVPKTIFERNLSPSLQEPDQRLKKYKSKAETS</sequence>
<dbReference type="GO" id="GO:0016020">
    <property type="term" value="C:membrane"/>
    <property type="evidence" value="ECO:0007669"/>
    <property type="project" value="UniProtKB-SubCell"/>
</dbReference>
<dbReference type="PANTHER" id="PTHR28599">
    <property type="entry name" value="SMALL INTEGRAL MEMBRANE PROTEIN 12"/>
    <property type="match status" value="1"/>
</dbReference>
<dbReference type="InterPro" id="IPR031933">
    <property type="entry name" value="UPF0767"/>
</dbReference>
<dbReference type="Proteomes" id="UP001372834">
    <property type="component" value="Unassembled WGS sequence"/>
</dbReference>
<evidence type="ECO:0000313" key="10">
    <source>
        <dbReference type="Proteomes" id="UP001372834"/>
    </source>
</evidence>
<accession>A0AAN8XRS0</accession>
<evidence type="ECO:0000313" key="8">
    <source>
        <dbReference type="EMBL" id="KAK6644966.1"/>
    </source>
</evidence>
<comment type="subcellular location">
    <subcellularLocation>
        <location evidence="1">Membrane</location>
        <topology evidence="1">Single-pass membrane protein</topology>
    </subcellularLocation>
</comment>
<reference evidence="8 10" key="1">
    <citation type="submission" date="2023-10" db="EMBL/GenBank/DDBJ databases">
        <title>Genomes of two closely related lineages of the louse Polyplax serrata with different host specificities.</title>
        <authorList>
            <person name="Martinu J."/>
            <person name="Tarabai H."/>
            <person name="Stefka J."/>
            <person name="Hypsa V."/>
        </authorList>
    </citation>
    <scope>NUCLEOTIDE SEQUENCE [LARGE SCALE GENOMIC DNA]</scope>
    <source>
        <strain evidence="7">98ZLc_SE</strain>
        <strain evidence="8">HR10_N</strain>
    </source>
</reference>
<evidence type="ECO:0000313" key="9">
    <source>
        <dbReference type="Proteomes" id="UP001359485"/>
    </source>
</evidence>
<comment type="caution">
    <text evidence="8">The sequence shown here is derived from an EMBL/GenBank/DDBJ whole genome shotgun (WGS) entry which is preliminary data.</text>
</comment>
<evidence type="ECO:0000256" key="2">
    <source>
        <dbReference type="ARBA" id="ARBA00007304"/>
    </source>
</evidence>
<keyword evidence="4 6" id="KW-1133">Transmembrane helix</keyword>